<dbReference type="AlphaFoldDB" id="A0A485KCD2"/>
<protein>
    <submittedName>
        <fullName evidence="3">Aste57867_3558 protein</fullName>
    </submittedName>
</protein>
<evidence type="ECO:0000256" key="1">
    <source>
        <dbReference type="SAM" id="MobiDB-lite"/>
    </source>
</evidence>
<feature type="region of interest" description="Disordered" evidence="1">
    <location>
        <begin position="1"/>
        <end position="30"/>
    </location>
</feature>
<dbReference type="EMBL" id="VJMH01000628">
    <property type="protein sequence ID" value="KAF0715142.1"/>
    <property type="molecule type" value="Genomic_DNA"/>
</dbReference>
<sequence length="363" mass="41361">MKTMQRPNTNDIASSAMTPRATTTQDRQRMYRRQDREGLLYLRRRVHGLAAELQALDRPKKRSLMLPWQDVATALQEAAAAATCTNQSLKDQVAQYQMLACRLASWLRPPSVGRDTLSPSTLTWQDEHLPEDDCIRRTAMDWITQRLVHHADAAVAAFDLPYTTDEVLHVHAVEIPDTRGCIEYNASQMLLHASVGDIAAVMLFGESRRPQCTQEVNDTDAGLHYQQYPTQIGRCKFPLNMLVLHHHVSPTKFVLCRTAITDDPRHPPGAAVYRWKEWVVLEAIGATTTLVRQGSINSGVQYTATREYMPLIERVPQLEPYAHSMDDQLRGYERFRRERLSAMMERNKGATQAMLTEQGKWHA</sequence>
<name>A0A485KCD2_9STRA</name>
<dbReference type="EMBL" id="CAADRA010000628">
    <property type="protein sequence ID" value="VFT80721.1"/>
    <property type="molecule type" value="Genomic_DNA"/>
</dbReference>
<organism evidence="3 4">
    <name type="scientific">Aphanomyces stellatus</name>
    <dbReference type="NCBI Taxonomy" id="120398"/>
    <lineage>
        <taxon>Eukaryota</taxon>
        <taxon>Sar</taxon>
        <taxon>Stramenopiles</taxon>
        <taxon>Oomycota</taxon>
        <taxon>Saprolegniomycetes</taxon>
        <taxon>Saprolegniales</taxon>
        <taxon>Verrucalvaceae</taxon>
        <taxon>Aphanomyces</taxon>
    </lineage>
</organism>
<gene>
    <name evidence="3" type="primary">Aste57867_3558</name>
    <name evidence="2" type="ORF">As57867_003547</name>
    <name evidence="3" type="ORF">ASTE57867_3558</name>
</gene>
<reference evidence="2" key="2">
    <citation type="submission" date="2019-06" db="EMBL/GenBank/DDBJ databases">
        <title>Genomics analysis of Aphanomyces spp. identifies a new class of oomycete effector associated with host adaptation.</title>
        <authorList>
            <person name="Gaulin E."/>
        </authorList>
    </citation>
    <scope>NUCLEOTIDE SEQUENCE</scope>
    <source>
        <strain evidence="2">CBS 578.67</strain>
    </source>
</reference>
<evidence type="ECO:0000313" key="3">
    <source>
        <dbReference type="EMBL" id="VFT80721.1"/>
    </source>
</evidence>
<evidence type="ECO:0000313" key="4">
    <source>
        <dbReference type="Proteomes" id="UP000332933"/>
    </source>
</evidence>
<keyword evidence="4" id="KW-1185">Reference proteome</keyword>
<proteinExistence type="predicted"/>
<reference evidence="3 4" key="1">
    <citation type="submission" date="2019-03" db="EMBL/GenBank/DDBJ databases">
        <authorList>
            <person name="Gaulin E."/>
            <person name="Dumas B."/>
        </authorList>
    </citation>
    <scope>NUCLEOTIDE SEQUENCE [LARGE SCALE GENOMIC DNA]</scope>
    <source>
        <strain evidence="3">CBS 568.67</strain>
    </source>
</reference>
<feature type="compositionally biased region" description="Polar residues" evidence="1">
    <location>
        <begin position="1"/>
        <end position="21"/>
    </location>
</feature>
<evidence type="ECO:0000313" key="2">
    <source>
        <dbReference type="EMBL" id="KAF0715142.1"/>
    </source>
</evidence>
<accession>A0A485KCD2</accession>
<dbReference type="Proteomes" id="UP000332933">
    <property type="component" value="Unassembled WGS sequence"/>
</dbReference>